<dbReference type="AlphaFoldDB" id="W4KDX0"/>
<feature type="region of interest" description="Disordered" evidence="1">
    <location>
        <begin position="291"/>
        <end position="343"/>
    </location>
</feature>
<dbReference type="eggNOG" id="ENOG502S6HU">
    <property type="taxonomic scope" value="Eukaryota"/>
</dbReference>
<keyword evidence="3" id="KW-1185">Reference proteome</keyword>
<feature type="compositionally biased region" description="Basic and acidic residues" evidence="1">
    <location>
        <begin position="94"/>
        <end position="106"/>
    </location>
</feature>
<reference evidence="2 3" key="1">
    <citation type="journal article" date="2012" name="New Phytol.">
        <title>Insight into trade-off between wood decay and parasitism from the genome of a fungal forest pathogen.</title>
        <authorList>
            <person name="Olson A."/>
            <person name="Aerts A."/>
            <person name="Asiegbu F."/>
            <person name="Belbahri L."/>
            <person name="Bouzid O."/>
            <person name="Broberg A."/>
            <person name="Canback B."/>
            <person name="Coutinho P.M."/>
            <person name="Cullen D."/>
            <person name="Dalman K."/>
            <person name="Deflorio G."/>
            <person name="van Diepen L.T."/>
            <person name="Dunand C."/>
            <person name="Duplessis S."/>
            <person name="Durling M."/>
            <person name="Gonthier P."/>
            <person name="Grimwood J."/>
            <person name="Fossdal C.G."/>
            <person name="Hansson D."/>
            <person name="Henrissat B."/>
            <person name="Hietala A."/>
            <person name="Himmelstrand K."/>
            <person name="Hoffmeister D."/>
            <person name="Hogberg N."/>
            <person name="James T.Y."/>
            <person name="Karlsson M."/>
            <person name="Kohler A."/>
            <person name="Kues U."/>
            <person name="Lee Y.H."/>
            <person name="Lin Y.C."/>
            <person name="Lind M."/>
            <person name="Lindquist E."/>
            <person name="Lombard V."/>
            <person name="Lucas S."/>
            <person name="Lunden K."/>
            <person name="Morin E."/>
            <person name="Murat C."/>
            <person name="Park J."/>
            <person name="Raffaello T."/>
            <person name="Rouze P."/>
            <person name="Salamov A."/>
            <person name="Schmutz J."/>
            <person name="Solheim H."/>
            <person name="Stahlberg J."/>
            <person name="Velez H."/>
            <person name="de Vries R.P."/>
            <person name="Wiebenga A."/>
            <person name="Woodward S."/>
            <person name="Yakovlev I."/>
            <person name="Garbelotto M."/>
            <person name="Martin F."/>
            <person name="Grigoriev I.V."/>
            <person name="Stenlid J."/>
        </authorList>
    </citation>
    <scope>NUCLEOTIDE SEQUENCE [LARGE SCALE GENOMIC DNA]</scope>
    <source>
        <strain evidence="2 3">TC 32-1</strain>
    </source>
</reference>
<feature type="compositionally biased region" description="Basic residues" evidence="1">
    <location>
        <begin position="115"/>
        <end position="125"/>
    </location>
</feature>
<dbReference type="GeneID" id="20672071"/>
<dbReference type="HOGENOM" id="CLU_538819_0_0_1"/>
<evidence type="ECO:0000256" key="1">
    <source>
        <dbReference type="SAM" id="MobiDB-lite"/>
    </source>
</evidence>
<name>W4KDX0_HETIT</name>
<protein>
    <submittedName>
        <fullName evidence="2">Uncharacterized protein</fullName>
    </submittedName>
</protein>
<dbReference type="OrthoDB" id="2564267at2759"/>
<feature type="region of interest" description="Disordered" evidence="1">
    <location>
        <begin position="94"/>
        <end position="243"/>
    </location>
</feature>
<proteinExistence type="predicted"/>
<dbReference type="Proteomes" id="UP000030671">
    <property type="component" value="Unassembled WGS sequence"/>
</dbReference>
<gene>
    <name evidence="2" type="ORF">HETIRDRAFT_381390</name>
</gene>
<sequence length="439" mass="47502">MMARGQIRRQSTLIDPASLQRPLSRDLTALTPHGTRPPLGRRHSTGPKPLLSFDESAAQGGTHLSASPGMLQTRSVFGVDTLWEREMARLKEMEAEEAQERLRAEQVEAAAAGKRDKKKGKKGKEKAKPQDESLPPPALDADRPRVSAEPPVLPTIPKGITRGPPPPVDGDDTESESDDSDAAPAAKRPSGEGWFAGSSDDEKGKGGPVRTVGIGPRYPNRGRGQAQGASSDSEEDLPLAATVDRAIQRATRLISSAPVADESDEEKPLSTLLEKTKLNLPPVDFDNILSPLGSGSAKGKQPAARATAADDEDEDEQPLGLRASRIAPMAPHTGADEDEDDVPLGLRPEQQRRTQYHMMLQQQQQQQQQQMMLQQMHTGMMFSNPSLMGSGFFGPPMVQPMMMPAMPAPLVPSPPPLQDNVKFGRVDKWRHDVAVEGQP</sequence>
<organism evidence="2 3">
    <name type="scientific">Heterobasidion irregulare (strain TC 32-1)</name>
    <dbReference type="NCBI Taxonomy" id="747525"/>
    <lineage>
        <taxon>Eukaryota</taxon>
        <taxon>Fungi</taxon>
        <taxon>Dikarya</taxon>
        <taxon>Basidiomycota</taxon>
        <taxon>Agaricomycotina</taxon>
        <taxon>Agaricomycetes</taxon>
        <taxon>Russulales</taxon>
        <taxon>Bondarzewiaceae</taxon>
        <taxon>Heterobasidion</taxon>
        <taxon>Heterobasidion annosum species complex</taxon>
    </lineage>
</organism>
<dbReference type="InParanoid" id="W4KDX0"/>
<dbReference type="RefSeq" id="XP_009543765.1">
    <property type="nucleotide sequence ID" value="XM_009545470.1"/>
</dbReference>
<dbReference type="EMBL" id="KI925456">
    <property type="protein sequence ID" value="ETW84047.1"/>
    <property type="molecule type" value="Genomic_DNA"/>
</dbReference>
<dbReference type="STRING" id="747525.W4KDX0"/>
<feature type="compositionally biased region" description="Acidic residues" evidence="1">
    <location>
        <begin position="169"/>
        <end position="181"/>
    </location>
</feature>
<evidence type="ECO:0000313" key="3">
    <source>
        <dbReference type="Proteomes" id="UP000030671"/>
    </source>
</evidence>
<feature type="region of interest" description="Disordered" evidence="1">
    <location>
        <begin position="1"/>
        <end position="69"/>
    </location>
</feature>
<accession>W4KDX0</accession>
<evidence type="ECO:0000313" key="2">
    <source>
        <dbReference type="EMBL" id="ETW84047.1"/>
    </source>
</evidence>
<dbReference type="KEGG" id="hir:HETIRDRAFT_381390"/>